<feature type="domain" description="Gliding motility-associated protein GldM N-terminal" evidence="2">
    <location>
        <begin position="31"/>
        <end position="203"/>
    </location>
</feature>
<keyword evidence="1" id="KW-0472">Membrane</keyword>
<evidence type="ECO:0000313" key="3">
    <source>
        <dbReference type="EMBL" id="GAA0731192.1"/>
    </source>
</evidence>
<keyword evidence="4" id="KW-1185">Reference proteome</keyword>
<dbReference type="Pfam" id="PF12081">
    <property type="entry name" value="GldM_1st"/>
    <property type="match status" value="1"/>
</dbReference>
<keyword evidence="1" id="KW-0812">Transmembrane</keyword>
<evidence type="ECO:0000313" key="4">
    <source>
        <dbReference type="Proteomes" id="UP001501758"/>
    </source>
</evidence>
<accession>A0ABN1J7M3</accession>
<organism evidence="3 4">
    <name type="scientific">Aquimarina litoralis</name>
    <dbReference type="NCBI Taxonomy" id="584605"/>
    <lineage>
        <taxon>Bacteria</taxon>
        <taxon>Pseudomonadati</taxon>
        <taxon>Bacteroidota</taxon>
        <taxon>Flavobacteriia</taxon>
        <taxon>Flavobacteriales</taxon>
        <taxon>Flavobacteriaceae</taxon>
        <taxon>Aquimarina</taxon>
    </lineage>
</organism>
<sequence>MEVKKSTLVILVLVVMLISGVAWFLKKASQEVLTAFGTMNSRLQTHSTSVAKDNDSLLTLIRDEEHVVKAEEIEVLVDDFGKYLESIKEEMLGIKDPTNYEKMDQANNMFFTENGLSEKGLEFLNTINQFREEILSRVDDNGLKTTISEKLSTNDVVDRSGKKHNWLIYNFKDFPLVASITKLTQMQSDVSSIKSDIYRAYLRKQK</sequence>
<comment type="caution">
    <text evidence="3">The sequence shown here is derived from an EMBL/GenBank/DDBJ whole genome shotgun (WGS) entry which is preliminary data.</text>
</comment>
<gene>
    <name evidence="3" type="ORF">GCM10009430_43110</name>
</gene>
<dbReference type="Proteomes" id="UP001501758">
    <property type="component" value="Unassembled WGS sequence"/>
</dbReference>
<keyword evidence="1" id="KW-1133">Transmembrane helix</keyword>
<proteinExistence type="predicted"/>
<evidence type="ECO:0000259" key="2">
    <source>
        <dbReference type="Pfam" id="PF12081"/>
    </source>
</evidence>
<dbReference type="EMBL" id="BAAAGE010000005">
    <property type="protein sequence ID" value="GAA0731192.1"/>
    <property type="molecule type" value="Genomic_DNA"/>
</dbReference>
<protein>
    <recommendedName>
        <fullName evidence="2">Gliding motility-associated protein GldM N-terminal domain-containing protein</fullName>
    </recommendedName>
</protein>
<name>A0ABN1J7M3_9FLAO</name>
<feature type="transmembrane region" description="Helical" evidence="1">
    <location>
        <begin position="7"/>
        <end position="25"/>
    </location>
</feature>
<evidence type="ECO:0000256" key="1">
    <source>
        <dbReference type="SAM" id="Phobius"/>
    </source>
</evidence>
<reference evidence="3 4" key="1">
    <citation type="journal article" date="2019" name="Int. J. Syst. Evol. Microbiol.">
        <title>The Global Catalogue of Microorganisms (GCM) 10K type strain sequencing project: providing services to taxonomists for standard genome sequencing and annotation.</title>
        <authorList>
            <consortium name="The Broad Institute Genomics Platform"/>
            <consortium name="The Broad Institute Genome Sequencing Center for Infectious Disease"/>
            <person name="Wu L."/>
            <person name="Ma J."/>
        </authorList>
    </citation>
    <scope>NUCLEOTIDE SEQUENCE [LARGE SCALE GENOMIC DNA]</scope>
    <source>
        <strain evidence="3 4">JCM 15974</strain>
    </source>
</reference>
<dbReference type="InterPro" id="IPR022720">
    <property type="entry name" value="Motility-assoc_prot_GldM_N"/>
</dbReference>